<dbReference type="EMBL" id="RDRB01000004">
    <property type="protein sequence ID" value="ROU02399.1"/>
    <property type="molecule type" value="Genomic_DNA"/>
</dbReference>
<evidence type="ECO:0000313" key="2">
    <source>
        <dbReference type="Proteomes" id="UP000268016"/>
    </source>
</evidence>
<accession>A0A3N2R4H8</accession>
<reference evidence="1 2" key="1">
    <citation type="submission" date="2018-10" db="EMBL/GenBank/DDBJ databases">
        <title>Histidinibacterium lentulum gen. nov., sp. nov., a marine bacterium from the culture broth of Picochlorum sp. 122.</title>
        <authorList>
            <person name="Wang G."/>
        </authorList>
    </citation>
    <scope>NUCLEOTIDE SEQUENCE [LARGE SCALE GENOMIC DNA]</scope>
    <source>
        <strain evidence="1 2">B17</strain>
    </source>
</reference>
<proteinExistence type="predicted"/>
<keyword evidence="2" id="KW-1185">Reference proteome</keyword>
<dbReference type="RefSeq" id="WP_123641916.1">
    <property type="nucleotide sequence ID" value="NZ_ML119084.1"/>
</dbReference>
<name>A0A3N2R4H8_9RHOB</name>
<dbReference type="OrthoDB" id="7570189at2"/>
<sequence>MSAPRLTRWLTLEDRQRVPDGAGGYVEAWVPLGTLWAAVDARSGRGVAGPAGAQARLGLRITVRAAAEGSPARPVPGQRLRDGGRVFAVHAVGESHAGALYLDLHAEEERVR</sequence>
<dbReference type="AlphaFoldDB" id="A0A3N2R4H8"/>
<comment type="caution">
    <text evidence="1">The sequence shown here is derived from an EMBL/GenBank/DDBJ whole genome shotgun (WGS) entry which is preliminary data.</text>
</comment>
<dbReference type="InterPro" id="IPR008767">
    <property type="entry name" value="Phage_SPP1_head-tail_adaptor"/>
</dbReference>
<dbReference type="Gene3D" id="2.40.10.270">
    <property type="entry name" value="Bacteriophage SPP1 head-tail adaptor protein"/>
    <property type="match status" value="1"/>
</dbReference>
<gene>
    <name evidence="1" type="ORF">EAT49_08630</name>
</gene>
<dbReference type="Pfam" id="PF05521">
    <property type="entry name" value="Phage_HCP"/>
    <property type="match status" value="1"/>
</dbReference>
<protein>
    <submittedName>
        <fullName evidence="1">Head-tail adaptor protein</fullName>
    </submittedName>
</protein>
<organism evidence="1 2">
    <name type="scientific">Histidinibacterium lentulum</name>
    <dbReference type="NCBI Taxonomy" id="2480588"/>
    <lineage>
        <taxon>Bacteria</taxon>
        <taxon>Pseudomonadati</taxon>
        <taxon>Pseudomonadota</taxon>
        <taxon>Alphaproteobacteria</taxon>
        <taxon>Rhodobacterales</taxon>
        <taxon>Paracoccaceae</taxon>
        <taxon>Histidinibacterium</taxon>
    </lineage>
</organism>
<dbReference type="InterPro" id="IPR038666">
    <property type="entry name" value="SSP1_head-tail_sf"/>
</dbReference>
<dbReference type="Proteomes" id="UP000268016">
    <property type="component" value="Unassembled WGS sequence"/>
</dbReference>
<evidence type="ECO:0000313" key="1">
    <source>
        <dbReference type="EMBL" id="ROU02399.1"/>
    </source>
</evidence>